<dbReference type="InterPro" id="IPR031341">
    <property type="entry name" value="Methyltr_RsmF_N"/>
</dbReference>
<feature type="active site" description="Nucleophile" evidence="7">
    <location>
        <position position="230"/>
    </location>
</feature>
<dbReference type="OrthoDB" id="9810297at2"/>
<dbReference type="NCBIfam" id="TIGR00446">
    <property type="entry name" value="nop2p"/>
    <property type="match status" value="1"/>
</dbReference>
<keyword evidence="2" id="KW-0963">Cytoplasm</keyword>
<dbReference type="InterPro" id="IPR049560">
    <property type="entry name" value="MeTrfase_RsmB-F_NOP2_cat"/>
</dbReference>
<feature type="domain" description="SAM-dependent MTase RsmB/NOP-type" evidence="8">
    <location>
        <begin position="20"/>
        <end position="295"/>
    </location>
</feature>
<evidence type="ECO:0000256" key="7">
    <source>
        <dbReference type="PROSITE-ProRule" id="PRU01023"/>
    </source>
</evidence>
<organism evidence="9 10">
    <name type="scientific">Amedibacillus dolichus</name>
    <dbReference type="NCBI Taxonomy" id="31971"/>
    <lineage>
        <taxon>Bacteria</taxon>
        <taxon>Bacillati</taxon>
        <taxon>Bacillota</taxon>
        <taxon>Erysipelotrichia</taxon>
        <taxon>Erysipelotrichales</taxon>
        <taxon>Erysipelotrichaceae</taxon>
        <taxon>Amedibacillus</taxon>
    </lineage>
</organism>
<dbReference type="PROSITE" id="PS01153">
    <property type="entry name" value="NOL1_NOP2_SUN"/>
    <property type="match status" value="1"/>
</dbReference>
<reference evidence="9 10" key="1">
    <citation type="submission" date="2018-08" db="EMBL/GenBank/DDBJ databases">
        <title>A genome reference for cultivated species of the human gut microbiota.</title>
        <authorList>
            <person name="Zou Y."/>
            <person name="Xue W."/>
            <person name="Luo G."/>
        </authorList>
    </citation>
    <scope>NUCLEOTIDE SEQUENCE [LARGE SCALE GENOMIC DNA]</scope>
    <source>
        <strain evidence="9 10">AF35-6BH</strain>
    </source>
</reference>
<comment type="similarity">
    <text evidence="1 7">Belongs to the class I-like SAM-binding methyltransferase superfamily. RsmB/NOP family.</text>
</comment>
<keyword evidence="10" id="KW-1185">Reference proteome</keyword>
<dbReference type="Proteomes" id="UP000284868">
    <property type="component" value="Unassembled WGS sequence"/>
</dbReference>
<keyword evidence="3 7" id="KW-0489">Methyltransferase</keyword>
<dbReference type="SUPFAM" id="SSF53335">
    <property type="entry name" value="S-adenosyl-L-methionine-dependent methyltransferases"/>
    <property type="match status" value="1"/>
</dbReference>
<dbReference type="Gene3D" id="2.30.130.60">
    <property type="match status" value="1"/>
</dbReference>
<dbReference type="PANTHER" id="PTHR22807:SF30">
    <property type="entry name" value="28S RRNA (CYTOSINE(4447)-C(5))-METHYLTRANSFERASE-RELATED"/>
    <property type="match status" value="1"/>
</dbReference>
<evidence type="ECO:0000313" key="9">
    <source>
        <dbReference type="EMBL" id="RHM07213.1"/>
    </source>
</evidence>
<feature type="binding site" evidence="7">
    <location>
        <position position="132"/>
    </location>
    <ligand>
        <name>S-adenosyl-L-methionine</name>
        <dbReference type="ChEBI" id="CHEBI:59789"/>
    </ligand>
</feature>
<dbReference type="Pfam" id="PF17125">
    <property type="entry name" value="Methyltr_RsmF_N"/>
    <property type="match status" value="1"/>
</dbReference>
<dbReference type="InterPro" id="IPR027391">
    <property type="entry name" value="Nol1_Nop2_Fmu_2"/>
</dbReference>
<dbReference type="InterPro" id="IPR018314">
    <property type="entry name" value="RsmB/NOL1/NOP2-like_CS"/>
</dbReference>
<dbReference type="Gene3D" id="3.30.70.1170">
    <property type="entry name" value="Sun protein, domain 3"/>
    <property type="match status" value="1"/>
</dbReference>
<keyword evidence="5 7" id="KW-0949">S-adenosyl-L-methionine</keyword>
<dbReference type="GO" id="GO:0006396">
    <property type="term" value="P:RNA processing"/>
    <property type="evidence" value="ECO:0007669"/>
    <property type="project" value="InterPro"/>
</dbReference>
<comment type="caution">
    <text evidence="7">Lacks conserved residue(s) required for the propagation of feature annotation.</text>
</comment>
<evidence type="ECO:0000259" key="8">
    <source>
        <dbReference type="PROSITE" id="PS51686"/>
    </source>
</evidence>
<keyword evidence="6 7" id="KW-0694">RNA-binding</keyword>
<dbReference type="Pfam" id="PF13636">
    <property type="entry name" value="Methyltranf_PUA"/>
    <property type="match status" value="1"/>
</dbReference>
<feature type="binding site" evidence="7">
    <location>
        <begin position="108"/>
        <end position="114"/>
    </location>
    <ligand>
        <name>S-adenosyl-L-methionine</name>
        <dbReference type="ChEBI" id="CHEBI:59789"/>
    </ligand>
</feature>
<dbReference type="InterPro" id="IPR031340">
    <property type="entry name" value="RsmF_methylt_CI"/>
</dbReference>
<dbReference type="Gene3D" id="3.40.50.150">
    <property type="entry name" value="Vaccinia Virus protein VP39"/>
    <property type="match status" value="1"/>
</dbReference>
<dbReference type="PANTHER" id="PTHR22807">
    <property type="entry name" value="NOP2 YEAST -RELATED NOL1/NOP2/FMU SUN DOMAIN-CONTAINING"/>
    <property type="match status" value="1"/>
</dbReference>
<evidence type="ECO:0000256" key="5">
    <source>
        <dbReference type="ARBA" id="ARBA00022691"/>
    </source>
</evidence>
<dbReference type="PROSITE" id="PS51686">
    <property type="entry name" value="SAM_MT_RSMB_NOP"/>
    <property type="match status" value="1"/>
</dbReference>
<dbReference type="PRINTS" id="PR02008">
    <property type="entry name" value="RCMTFAMILY"/>
</dbReference>
<dbReference type="GO" id="GO:0008757">
    <property type="term" value="F:S-adenosylmethionine-dependent methyltransferase activity"/>
    <property type="evidence" value="ECO:0007669"/>
    <property type="project" value="InterPro"/>
</dbReference>
<evidence type="ECO:0000313" key="10">
    <source>
        <dbReference type="Proteomes" id="UP000284868"/>
    </source>
</evidence>
<dbReference type="EMBL" id="QRPK01000066">
    <property type="protein sequence ID" value="RHM07213.1"/>
    <property type="molecule type" value="Genomic_DNA"/>
</dbReference>
<accession>A0A415P389</accession>
<protein>
    <submittedName>
        <fullName evidence="9">NOL1/NOP2/sun family putative RNA methylase</fullName>
    </submittedName>
</protein>
<dbReference type="AlphaFoldDB" id="A0A415P389"/>
<name>A0A415P389_9FIRM</name>
<dbReference type="CDD" id="cd02440">
    <property type="entry name" value="AdoMet_MTases"/>
    <property type="match status" value="1"/>
</dbReference>
<dbReference type="Pfam" id="PF01189">
    <property type="entry name" value="Methyltr_RsmB-F"/>
    <property type="match status" value="1"/>
</dbReference>
<dbReference type="InterPro" id="IPR023267">
    <property type="entry name" value="RCMT"/>
</dbReference>
<evidence type="ECO:0000256" key="3">
    <source>
        <dbReference type="ARBA" id="ARBA00022603"/>
    </source>
</evidence>
<evidence type="ECO:0000256" key="4">
    <source>
        <dbReference type="ARBA" id="ARBA00022679"/>
    </source>
</evidence>
<sequence>MKEVFLQRMQQYLGNEYEAYVESLSKPLYRGLRLNTTKTTIQEIMEEKLCTLKPSAICNKAYYIQDEESSLGNHAAHAAGLFYMQEPSASSAVEILGVEKGDWVLDLCAAPGGKTTQIADALAHTGFLVANEIDPKRAQVLLSNMERLGFYECMITNANPKDLTKAMKGCFDKVLVDAPCSGEGMFRKHSKAMDDWSVEHVKACAQRQKHILENAYEALKENGILVYSTCTYAMEENEEVIADFMEKHPDMELLDPCVSFGRCGFPYKDLDSEKLVRILPMDKGEGHFVAKLRKRAVATTVKLKTMKPARLPSFVNDFLTTQRKQSFAYMVEINQKVYVKNTPFLDLKNIRVLRQGMLVGEIVKNRLEPHQHFYVCAKSNDEFYQTYDMSDEECLSYRKGNPLAVVGYKGYVALSWHHHPIAFAKGDGMVLKNKYPKGLRLQGV</sequence>
<dbReference type="InterPro" id="IPR011023">
    <property type="entry name" value="Nop2p"/>
</dbReference>
<dbReference type="InterPro" id="IPR029063">
    <property type="entry name" value="SAM-dependent_MTases_sf"/>
</dbReference>
<keyword evidence="4 7" id="KW-0808">Transferase</keyword>
<dbReference type="RefSeq" id="WP_022420200.1">
    <property type="nucleotide sequence ID" value="NZ_CAUFDR010000075.1"/>
</dbReference>
<dbReference type="GO" id="GO:0008173">
    <property type="term" value="F:RNA methyltransferase activity"/>
    <property type="evidence" value="ECO:0007669"/>
    <property type="project" value="InterPro"/>
</dbReference>
<evidence type="ECO:0000256" key="1">
    <source>
        <dbReference type="ARBA" id="ARBA00007494"/>
    </source>
</evidence>
<proteinExistence type="inferred from homology"/>
<dbReference type="InterPro" id="IPR001678">
    <property type="entry name" value="MeTrfase_RsmB-F_NOP2_dom"/>
</dbReference>
<dbReference type="Pfam" id="PF17126">
    <property type="entry name" value="RsmF_methylt_CI"/>
    <property type="match status" value="1"/>
</dbReference>
<evidence type="ECO:0000256" key="6">
    <source>
        <dbReference type="ARBA" id="ARBA00022884"/>
    </source>
</evidence>
<dbReference type="GO" id="GO:0001510">
    <property type="term" value="P:RNA methylation"/>
    <property type="evidence" value="ECO:0007669"/>
    <property type="project" value="InterPro"/>
</dbReference>
<dbReference type="GO" id="GO:0003723">
    <property type="term" value="F:RNA binding"/>
    <property type="evidence" value="ECO:0007669"/>
    <property type="project" value="UniProtKB-UniRule"/>
</dbReference>
<gene>
    <name evidence="9" type="ORF">DWZ83_09125</name>
</gene>
<feature type="binding site" evidence="7">
    <location>
        <position position="177"/>
    </location>
    <ligand>
        <name>S-adenosyl-L-methionine</name>
        <dbReference type="ChEBI" id="CHEBI:59789"/>
    </ligand>
</feature>
<dbReference type="CDD" id="cd21147">
    <property type="entry name" value="RsmF_methylt_CTD1"/>
    <property type="match status" value="1"/>
</dbReference>
<evidence type="ECO:0000256" key="2">
    <source>
        <dbReference type="ARBA" id="ARBA00022490"/>
    </source>
</evidence>
<comment type="caution">
    <text evidence="9">The sequence shown here is derived from an EMBL/GenBank/DDBJ whole genome shotgun (WGS) entry which is preliminary data.</text>
</comment>